<feature type="region of interest" description="Disordered" evidence="1">
    <location>
        <begin position="72"/>
        <end position="99"/>
    </location>
</feature>
<dbReference type="CDD" id="cd16664">
    <property type="entry name" value="RING-Ubox_PUB"/>
    <property type="match status" value="1"/>
</dbReference>
<keyword evidence="4" id="KW-1185">Reference proteome</keyword>
<dbReference type="Proteomes" id="UP000685013">
    <property type="component" value="Chromosome 10"/>
</dbReference>
<sequence>MAIILSSSFPRDSPTFGPPFGVSRAYRRITRRRYRFSLTADTSSFWEDITQDSMASSLKDLLAEEGFRARRPLRKSKGPFKSHATNTSNDHCQKSRNSVSDLGGQVRSLMRPSPHRHSFSGDNFTNRDKMDKKLSNEYVEILDGKRHGEVIEQMPWLINLAKDKPQRGDNIISEEENENFKDLYSNEMHIRHGVKGEAKEKKQYEESWSGKDINAEIRQRNSLKINGFGRTNFQHINSAKFLERPYYHKSNGSASNRKSFEDNHSQARDSFVVSVRIPALDVAAIQAVISIINGYLKYFFKDKDFRSTLRHNSFSLLNFIGVEGRKSSKVVTSLEQAIDVVEKAAEGLSTEKDLKRALWQLSMIAGLNTNALKDGFTSEISNSKLSALAHLYLGLIFKKQKKENSSAKHILQVFFGIPYQARIILFPELWDYLFLPHLSHIKSWYDREVDSLVDTSNQSSNHKLLVKVYNETLDSGTCEFAVYYKDWLTGIEAPAPSIVVPSVSFEGVDQGSPLNNSTATTLPNDFVSSNLMVSKKLYDAMFASSRAPGAPDTESEWESENLANCVRSSNSSSFSKHTQIYYSDTVKDLDQATDEDSLGSTADNTALFENCKAQEWKMYNINILSEMDNSDEFCSSTALKKNDIDFEVMHAQPYTKESNYSRQKLAQPCFEPIKVKPSVREPSDSYESSDERSFFLSIPKDFICPLTGQLYEDPVTLETGQSFEKTAIKAWLDQGHRTCPVTGKKLETLAVPLTNFVLKRVIKNWNSYRRANLLAFLSQRLNSSGKSMTKDKSEMTIFMLEQFLTACGNVEATENAKYLIGHGYLGFLIQLFESGNLEEKTSSLALLSRCIEADGQCRYQIANEISKSSLVNLLHSKHVKSLESVMQLLTKLICLERRKDVTLFLSSLLNEDSEDTLHAVLVYLRSSPPEQRPLVAVLLMHFNLVVESLQHNMYMEEAVDAIIKALDDSLTNEKIRESCCRAILTLGGHFSLPEKFGSSKLNKAGFINPDYKEEHPETDSNISLDDEKQEIEEWRRNLSLSLMKSVKQSFFVVISKCLTAGSLDLVGVGLSTLTWLCSSLPLLSAPKFHPSALTNLICLLKDNLQNSMIVEHKILASTCLLNLSKIAECRLLVIAMRKEIEDPLRSIGEISQTAKQLYGIVTRRGDI</sequence>
<dbReference type="AlphaFoldDB" id="A0AAV6N1F6"/>
<dbReference type="GO" id="GO:0016567">
    <property type="term" value="P:protein ubiquitination"/>
    <property type="evidence" value="ECO:0007669"/>
    <property type="project" value="InterPro"/>
</dbReference>
<feature type="non-terminal residue" evidence="3">
    <location>
        <position position="1"/>
    </location>
</feature>
<dbReference type="Pfam" id="PF04564">
    <property type="entry name" value="U-box"/>
    <property type="match status" value="1"/>
</dbReference>
<evidence type="ECO:0000313" key="4">
    <source>
        <dbReference type="Proteomes" id="UP000685013"/>
    </source>
</evidence>
<dbReference type="InterPro" id="IPR055566">
    <property type="entry name" value="ARM_LIN"/>
</dbReference>
<feature type="compositionally biased region" description="Polar residues" evidence="1">
    <location>
        <begin position="83"/>
        <end position="99"/>
    </location>
</feature>
<accession>A0AAV6N1F6</accession>
<name>A0AAV6N1F6_9ROSI</name>
<dbReference type="InterPro" id="IPR056512">
    <property type="entry name" value="LIN_N"/>
</dbReference>
<evidence type="ECO:0000259" key="2">
    <source>
        <dbReference type="PROSITE" id="PS51698"/>
    </source>
</evidence>
<protein>
    <submittedName>
        <fullName evidence="3">E3 ubiquitin-protein ligase LIN-1</fullName>
    </submittedName>
</protein>
<dbReference type="Pfam" id="PF23568">
    <property type="entry name" value="ARM_LIN"/>
    <property type="match status" value="1"/>
</dbReference>
<dbReference type="SMART" id="SM00504">
    <property type="entry name" value="Ubox"/>
    <property type="match status" value="1"/>
</dbReference>
<gene>
    <name evidence="3" type="primary">CERBERUS</name>
    <name evidence="3" type="ORF">SDJN03_15658</name>
</gene>
<dbReference type="PANTHER" id="PTHR35549">
    <property type="entry name" value="OS04G0584500 PROTEIN"/>
    <property type="match status" value="1"/>
</dbReference>
<feature type="domain" description="U-box" evidence="2">
    <location>
        <begin position="697"/>
        <end position="772"/>
    </location>
</feature>
<evidence type="ECO:0000256" key="1">
    <source>
        <dbReference type="SAM" id="MobiDB-lite"/>
    </source>
</evidence>
<reference evidence="3 4" key="1">
    <citation type="journal article" date="2021" name="Hortic Res">
        <title>The domestication of Cucurbita argyrosperma as revealed by the genome of its wild relative.</title>
        <authorList>
            <person name="Barrera-Redondo J."/>
            <person name="Sanchez-de la Vega G."/>
            <person name="Aguirre-Liguori J.A."/>
            <person name="Castellanos-Morales G."/>
            <person name="Gutierrez-Guerrero Y.T."/>
            <person name="Aguirre-Dugua X."/>
            <person name="Aguirre-Planter E."/>
            <person name="Tenaillon M.I."/>
            <person name="Lira-Saade R."/>
            <person name="Eguiarte L.E."/>
        </authorList>
    </citation>
    <scope>NUCLEOTIDE SEQUENCE [LARGE SCALE GENOMIC DNA]</scope>
    <source>
        <strain evidence="3">JBR-2021</strain>
    </source>
</reference>
<dbReference type="Pfam" id="PF23628">
    <property type="entry name" value="ARM_LIN_C"/>
    <property type="match status" value="1"/>
</dbReference>
<dbReference type="GO" id="GO:0004842">
    <property type="term" value="F:ubiquitin-protein transferase activity"/>
    <property type="evidence" value="ECO:0007669"/>
    <property type="project" value="InterPro"/>
</dbReference>
<evidence type="ECO:0000313" key="3">
    <source>
        <dbReference type="EMBL" id="KAG6590235.1"/>
    </source>
</evidence>
<dbReference type="InterPro" id="IPR003613">
    <property type="entry name" value="Ubox_domain"/>
</dbReference>
<proteinExistence type="predicted"/>
<dbReference type="PROSITE" id="PS51698">
    <property type="entry name" value="U_BOX"/>
    <property type="match status" value="1"/>
</dbReference>
<dbReference type="EMBL" id="JAGKQH010000010">
    <property type="protein sequence ID" value="KAG6590235.1"/>
    <property type="molecule type" value="Genomic_DNA"/>
</dbReference>
<dbReference type="PANTHER" id="PTHR35549:SF1">
    <property type="entry name" value="OS04G0584500 PROTEIN"/>
    <property type="match status" value="1"/>
</dbReference>
<comment type="caution">
    <text evidence="3">The sequence shown here is derived from an EMBL/GenBank/DDBJ whole genome shotgun (WGS) entry which is preliminary data.</text>
</comment>
<dbReference type="InterPro" id="IPR045210">
    <property type="entry name" value="RING-Ubox_PUB"/>
</dbReference>
<organism evidence="3 4">
    <name type="scientific">Cucurbita argyrosperma subsp. sororia</name>
    <dbReference type="NCBI Taxonomy" id="37648"/>
    <lineage>
        <taxon>Eukaryota</taxon>
        <taxon>Viridiplantae</taxon>
        <taxon>Streptophyta</taxon>
        <taxon>Embryophyta</taxon>
        <taxon>Tracheophyta</taxon>
        <taxon>Spermatophyta</taxon>
        <taxon>Magnoliopsida</taxon>
        <taxon>eudicotyledons</taxon>
        <taxon>Gunneridae</taxon>
        <taxon>Pentapetalae</taxon>
        <taxon>rosids</taxon>
        <taxon>fabids</taxon>
        <taxon>Cucurbitales</taxon>
        <taxon>Cucurbitaceae</taxon>
        <taxon>Cucurbiteae</taxon>
        <taxon>Cucurbita</taxon>
    </lineage>
</organism>